<feature type="compositionally biased region" description="Polar residues" evidence="1">
    <location>
        <begin position="404"/>
        <end position="413"/>
    </location>
</feature>
<accession>L9ZZK4</accession>
<evidence type="ECO:0008006" key="5">
    <source>
        <dbReference type="Google" id="ProtNLM"/>
    </source>
</evidence>
<protein>
    <recommendedName>
        <fullName evidence="5">DUF5305 domain-containing protein</fullName>
    </recommendedName>
</protein>
<evidence type="ECO:0000313" key="4">
    <source>
        <dbReference type="Proteomes" id="UP000011519"/>
    </source>
</evidence>
<dbReference type="PATRIC" id="fig|1227493.4.peg.1917"/>
<proteinExistence type="predicted"/>
<dbReference type="EMBL" id="AOIM01000026">
    <property type="protein sequence ID" value="ELY91794.1"/>
    <property type="molecule type" value="Genomic_DNA"/>
</dbReference>
<reference evidence="3 4" key="1">
    <citation type="journal article" date="2014" name="PLoS Genet.">
        <title>Phylogenetically driven sequencing of extremely halophilic archaea reveals strategies for static and dynamic osmo-response.</title>
        <authorList>
            <person name="Becker E.A."/>
            <person name="Seitzer P.M."/>
            <person name="Tritt A."/>
            <person name="Larsen D."/>
            <person name="Krusor M."/>
            <person name="Yao A.I."/>
            <person name="Wu D."/>
            <person name="Madern D."/>
            <person name="Eisen J.A."/>
            <person name="Darling A.E."/>
            <person name="Facciotti M.T."/>
        </authorList>
    </citation>
    <scope>NUCLEOTIDE SEQUENCE [LARGE SCALE GENOMIC DNA]</scope>
    <source>
        <strain evidence="3 4">JCM 10989</strain>
    </source>
</reference>
<dbReference type="Proteomes" id="UP000011519">
    <property type="component" value="Unassembled WGS sequence"/>
</dbReference>
<evidence type="ECO:0000256" key="2">
    <source>
        <dbReference type="SAM" id="Phobius"/>
    </source>
</evidence>
<keyword evidence="2" id="KW-0472">Membrane</keyword>
<dbReference type="Pfam" id="PF17231">
    <property type="entry name" value="DUF5305"/>
    <property type="match status" value="1"/>
</dbReference>
<organism evidence="3 4">
    <name type="scientific">Natrialba hulunbeirensis JCM 10989</name>
    <dbReference type="NCBI Taxonomy" id="1227493"/>
    <lineage>
        <taxon>Archaea</taxon>
        <taxon>Methanobacteriati</taxon>
        <taxon>Methanobacteriota</taxon>
        <taxon>Stenosarchaea group</taxon>
        <taxon>Halobacteria</taxon>
        <taxon>Halobacteriales</taxon>
        <taxon>Natrialbaceae</taxon>
        <taxon>Natrialba</taxon>
    </lineage>
</organism>
<keyword evidence="4" id="KW-1185">Reference proteome</keyword>
<evidence type="ECO:0000313" key="3">
    <source>
        <dbReference type="EMBL" id="ELY91794.1"/>
    </source>
</evidence>
<evidence type="ECO:0000256" key="1">
    <source>
        <dbReference type="SAM" id="MobiDB-lite"/>
    </source>
</evidence>
<dbReference type="OrthoDB" id="270764at2157"/>
<feature type="compositionally biased region" description="Acidic residues" evidence="1">
    <location>
        <begin position="428"/>
        <end position="439"/>
    </location>
</feature>
<gene>
    <name evidence="3" type="ORF">C483_09654</name>
</gene>
<feature type="region of interest" description="Disordered" evidence="1">
    <location>
        <begin position="348"/>
        <end position="439"/>
    </location>
</feature>
<feature type="transmembrane region" description="Helical" evidence="2">
    <location>
        <begin position="18"/>
        <end position="38"/>
    </location>
</feature>
<keyword evidence="2" id="KW-1133">Transmembrane helix</keyword>
<sequence>MIDNPRFDLIAARHGQRLVVALLVVGIALLVLTGWVIATPSTTTVTQEVGEERIETDVTTNATVVQDGLWERGTTLESSPVYTYNDTPELTITAATTATDSGAPLDEVTVTHELALVYEAERDGEVFWSDREVLHNETTATDDGQVRTATTVDVREIRERTLELEETLDGVGDVSVSISAETVYETGSNSGTDDDAVPLALTGSAYWLDGTHEITETTPETAPVEVQESPNTVAVGVGALLAALSLGGAALVASRSGVDVSDARKRIHERRYDEWISTGSIPMWIGEHHLELDTLEDVVDVAIDTNERVVHDTQRDLFAVVNDDVVYYYSDRGGWGETAWPTVEINHDDETAGSGAVDHQQAHAQSGHGSPGIPGDESATSHGHEEAPDSVRGQGSDEQRSQAETDTAGTPASDSERDSAPLSKSDLPDPDDDDAWEQI</sequence>
<dbReference type="RefSeq" id="WP_006653136.1">
    <property type="nucleotide sequence ID" value="NZ_AOIM01000026.1"/>
</dbReference>
<name>L9ZZK4_9EURY</name>
<dbReference type="InterPro" id="IPR035185">
    <property type="entry name" value="DUF5305"/>
</dbReference>
<comment type="caution">
    <text evidence="3">The sequence shown here is derived from an EMBL/GenBank/DDBJ whole genome shotgun (WGS) entry which is preliminary data.</text>
</comment>
<keyword evidence="2" id="KW-0812">Transmembrane</keyword>
<feature type="compositionally biased region" description="Basic and acidic residues" evidence="1">
    <location>
        <begin position="382"/>
        <end position="403"/>
    </location>
</feature>
<dbReference type="AlphaFoldDB" id="L9ZZK4"/>